<reference evidence="1" key="1">
    <citation type="submission" date="2018-01" db="EMBL/GenBank/DDBJ databases">
        <title>An insight into the sialome of Amazonian anophelines.</title>
        <authorList>
            <person name="Ribeiro J.M."/>
            <person name="Scarpassa V."/>
            <person name="Calvo E."/>
        </authorList>
    </citation>
    <scope>NUCLEOTIDE SEQUENCE</scope>
</reference>
<evidence type="ECO:0000313" key="1">
    <source>
        <dbReference type="EMBL" id="MBW74324.1"/>
    </source>
</evidence>
<protein>
    <submittedName>
        <fullName evidence="1">Putative secreted protein</fullName>
    </submittedName>
</protein>
<dbReference type="EMBL" id="GGFL01010146">
    <property type="protein sequence ID" value="MBW74324.1"/>
    <property type="molecule type" value="Transcribed_RNA"/>
</dbReference>
<sequence>MVVLLSHSCCQRVCVIWIEIWQMVYSLPLYFSNALVEQQVDRTQEMERKTINIYDTTRLLLVLLFLGEAFSEMIRRKEGRNYMLVSFGSGVGTKPQTFTNGCSCD</sequence>
<organism evidence="1">
    <name type="scientific">Anopheles darlingi</name>
    <name type="common">Mosquito</name>
    <dbReference type="NCBI Taxonomy" id="43151"/>
    <lineage>
        <taxon>Eukaryota</taxon>
        <taxon>Metazoa</taxon>
        <taxon>Ecdysozoa</taxon>
        <taxon>Arthropoda</taxon>
        <taxon>Hexapoda</taxon>
        <taxon>Insecta</taxon>
        <taxon>Pterygota</taxon>
        <taxon>Neoptera</taxon>
        <taxon>Endopterygota</taxon>
        <taxon>Diptera</taxon>
        <taxon>Nematocera</taxon>
        <taxon>Culicoidea</taxon>
        <taxon>Culicidae</taxon>
        <taxon>Anophelinae</taxon>
        <taxon>Anopheles</taxon>
    </lineage>
</organism>
<accession>A0A2M4D9R9</accession>
<name>A0A2M4D9R9_ANODA</name>
<dbReference type="AlphaFoldDB" id="A0A2M4D9R9"/>
<proteinExistence type="predicted"/>